<keyword evidence="8" id="KW-1185">Reference proteome</keyword>
<dbReference type="Proteomes" id="UP000283314">
    <property type="component" value="Unassembled WGS sequence"/>
</dbReference>
<evidence type="ECO:0000313" key="2">
    <source>
        <dbReference type="EMBL" id="RHA19917.1"/>
    </source>
</evidence>
<dbReference type="RefSeq" id="WP_005360309.1">
    <property type="nucleotide sequence ID" value="NZ_CABJDQ010000002.1"/>
</dbReference>
<evidence type="ECO:0000313" key="9">
    <source>
        <dbReference type="Proteomes" id="UP000285740"/>
    </source>
</evidence>
<dbReference type="Proteomes" id="UP000284779">
    <property type="component" value="Unassembled WGS sequence"/>
</dbReference>
<feature type="transmembrane region" description="Helical" evidence="1">
    <location>
        <begin position="88"/>
        <end position="108"/>
    </location>
</feature>
<comment type="caution">
    <text evidence="5">The sequence shown here is derived from an EMBL/GenBank/DDBJ whole genome shotgun (WGS) entry which is preliminary data.</text>
</comment>
<reference evidence="6 7" key="1">
    <citation type="submission" date="2018-08" db="EMBL/GenBank/DDBJ databases">
        <title>A genome reference for cultivated species of the human gut microbiota.</title>
        <authorList>
            <person name="Zou Y."/>
            <person name="Xue W."/>
            <person name="Luo G."/>
        </authorList>
    </citation>
    <scope>NUCLEOTIDE SEQUENCE [LARGE SCALE GENOMIC DNA]</scope>
    <source>
        <strain evidence="5 6">AF37-4</strain>
        <strain evidence="4 9">AM42-30</strain>
        <strain evidence="3 7">AM43-2</strain>
        <strain evidence="2 8">AM44-11BH</strain>
    </source>
</reference>
<accession>A0A415LFA5</accession>
<dbReference type="EMBL" id="QSFV01000047">
    <property type="protein sequence ID" value="RHA76774.1"/>
    <property type="molecule type" value="Genomic_DNA"/>
</dbReference>
<evidence type="ECO:0000313" key="4">
    <source>
        <dbReference type="EMBL" id="RHA76774.1"/>
    </source>
</evidence>
<evidence type="ECO:0000313" key="7">
    <source>
        <dbReference type="Proteomes" id="UP000284598"/>
    </source>
</evidence>
<dbReference type="GeneID" id="66466234"/>
<gene>
    <name evidence="5" type="ORF">DW018_03175</name>
    <name evidence="4" type="ORF">DW918_10260</name>
    <name evidence="3" type="ORF">DW929_10925</name>
    <name evidence="2" type="ORF">DW944_01860</name>
</gene>
<keyword evidence="1" id="KW-0812">Transmembrane</keyword>
<dbReference type="Proteomes" id="UP000285740">
    <property type="component" value="Unassembled WGS sequence"/>
</dbReference>
<dbReference type="EMBL" id="QSFD01000002">
    <property type="protein sequence ID" value="RHA19917.1"/>
    <property type="molecule type" value="Genomic_DNA"/>
</dbReference>
<evidence type="ECO:0000256" key="1">
    <source>
        <dbReference type="SAM" id="Phobius"/>
    </source>
</evidence>
<dbReference type="EMBL" id="QROT01000002">
    <property type="protein sequence ID" value="RHL47137.1"/>
    <property type="molecule type" value="Genomic_DNA"/>
</dbReference>
<protein>
    <submittedName>
        <fullName evidence="5">Uncharacterized protein</fullName>
    </submittedName>
</protein>
<keyword evidence="1" id="KW-1133">Transmembrane helix</keyword>
<evidence type="ECO:0000313" key="6">
    <source>
        <dbReference type="Proteomes" id="UP000283314"/>
    </source>
</evidence>
<feature type="transmembrane region" description="Helical" evidence="1">
    <location>
        <begin position="128"/>
        <end position="145"/>
    </location>
</feature>
<dbReference type="Proteomes" id="UP000284598">
    <property type="component" value="Unassembled WGS sequence"/>
</dbReference>
<dbReference type="EMBL" id="QSFO01000014">
    <property type="protein sequence ID" value="RHA52577.1"/>
    <property type="molecule type" value="Genomic_DNA"/>
</dbReference>
<name>A0A415LFA5_9FIRM</name>
<evidence type="ECO:0000313" key="8">
    <source>
        <dbReference type="Proteomes" id="UP000284779"/>
    </source>
</evidence>
<keyword evidence="1" id="KW-0472">Membrane</keyword>
<evidence type="ECO:0000313" key="5">
    <source>
        <dbReference type="EMBL" id="RHL47137.1"/>
    </source>
</evidence>
<organism evidence="5 6">
    <name type="scientific">Eubacterium ventriosum</name>
    <dbReference type="NCBI Taxonomy" id="39496"/>
    <lineage>
        <taxon>Bacteria</taxon>
        <taxon>Bacillati</taxon>
        <taxon>Bacillota</taxon>
        <taxon>Clostridia</taxon>
        <taxon>Eubacteriales</taxon>
        <taxon>Eubacteriaceae</taxon>
        <taxon>Eubacterium</taxon>
    </lineage>
</organism>
<evidence type="ECO:0000313" key="3">
    <source>
        <dbReference type="EMBL" id="RHA52577.1"/>
    </source>
</evidence>
<dbReference type="AlphaFoldDB" id="A0A415LFA5"/>
<proteinExistence type="predicted"/>
<feature type="transmembrane region" description="Helical" evidence="1">
    <location>
        <begin position="64"/>
        <end position="82"/>
    </location>
</feature>
<sequence>MALNLDKEYTERPEDQTKCVYCGNELGHKYKWAMAVTRSFKVCNDECKAALESYIQKDKKRKTAMFMLIFVACVIYIITQLFSIQNLLLLSCSQMLGGIAFFFLPYPFISFETFYKVNIKKTVKICKVIGGLLMISAVVFAVLFFV</sequence>